<keyword evidence="8" id="KW-0407">Ion channel</keyword>
<evidence type="ECO:0000256" key="9">
    <source>
        <dbReference type="SAM" id="MobiDB-lite"/>
    </source>
</evidence>
<dbReference type="InterPro" id="IPR018488">
    <property type="entry name" value="cNMP-bd_CS"/>
</dbReference>
<accession>A0A1B2JDJ1</accession>
<keyword evidence="2" id="KW-0813">Transport</keyword>
<evidence type="ECO:0000256" key="2">
    <source>
        <dbReference type="ARBA" id="ARBA00022448"/>
    </source>
</evidence>
<dbReference type="InterPro" id="IPR032675">
    <property type="entry name" value="LRR_dom_sf"/>
</dbReference>
<proteinExistence type="predicted"/>
<dbReference type="InterPro" id="IPR006553">
    <property type="entry name" value="Leu-rich_rpt_Cys-con_subtyp"/>
</dbReference>
<dbReference type="InterPro" id="IPR000595">
    <property type="entry name" value="cNMP-bd_dom"/>
</dbReference>
<dbReference type="GO" id="GO:0005221">
    <property type="term" value="F:intracellularly cyclic nucleotide-activated monoatomic cation channel activity"/>
    <property type="evidence" value="ECO:0007669"/>
    <property type="project" value="InterPro"/>
</dbReference>
<name>A0A1B2JDJ1_PICPA</name>
<evidence type="ECO:0000256" key="8">
    <source>
        <dbReference type="ARBA" id="ARBA00023303"/>
    </source>
</evidence>
<feature type="region of interest" description="Disordered" evidence="9">
    <location>
        <begin position="524"/>
        <end position="550"/>
    </location>
</feature>
<dbReference type="AlphaFoldDB" id="A0A1B2JDJ1"/>
<evidence type="ECO:0000256" key="4">
    <source>
        <dbReference type="ARBA" id="ARBA00022989"/>
    </source>
</evidence>
<dbReference type="GO" id="GO:0044877">
    <property type="term" value="F:protein-containing complex binding"/>
    <property type="evidence" value="ECO:0007669"/>
    <property type="project" value="TreeGrafter"/>
</dbReference>
<dbReference type="PANTHER" id="PTHR45638:SF24">
    <property type="entry name" value="CYCLIC NUCLEOTIDE-BINDING DOMAIN PROTEIN (AFU_ORTHOLOGUE AFUA_2G03170)"/>
    <property type="match status" value="1"/>
</dbReference>
<keyword evidence="12" id="KW-1185">Reference proteome</keyword>
<dbReference type="PROSITE" id="PS00889">
    <property type="entry name" value="CNMP_BINDING_2"/>
    <property type="match status" value="1"/>
</dbReference>
<evidence type="ECO:0000313" key="11">
    <source>
        <dbReference type="EMBL" id="ANZ76133.1"/>
    </source>
</evidence>
<evidence type="ECO:0000256" key="3">
    <source>
        <dbReference type="ARBA" id="ARBA00022692"/>
    </source>
</evidence>
<comment type="subcellular location">
    <subcellularLocation>
        <location evidence="1">Membrane</location>
        <topology evidence="1">Multi-pass membrane protein</topology>
    </subcellularLocation>
</comment>
<dbReference type="GO" id="GO:0016020">
    <property type="term" value="C:membrane"/>
    <property type="evidence" value="ECO:0007669"/>
    <property type="project" value="UniProtKB-SubCell"/>
</dbReference>
<dbReference type="InterPro" id="IPR050866">
    <property type="entry name" value="CNG_cation_channel"/>
</dbReference>
<evidence type="ECO:0000256" key="6">
    <source>
        <dbReference type="ARBA" id="ARBA00023136"/>
    </source>
</evidence>
<feature type="domain" description="Cyclic nucleotide-binding" evidence="10">
    <location>
        <begin position="339"/>
        <end position="465"/>
    </location>
</feature>
<keyword evidence="6" id="KW-0472">Membrane</keyword>
<evidence type="ECO:0000256" key="5">
    <source>
        <dbReference type="ARBA" id="ARBA00023065"/>
    </source>
</evidence>
<dbReference type="EMBL" id="CP014585">
    <property type="protein sequence ID" value="ANZ76133.1"/>
    <property type="molecule type" value="Genomic_DNA"/>
</dbReference>
<dbReference type="Pfam" id="PF00027">
    <property type="entry name" value="cNMP_binding"/>
    <property type="match status" value="2"/>
</dbReference>
<evidence type="ECO:0000259" key="10">
    <source>
        <dbReference type="PROSITE" id="PS50042"/>
    </source>
</evidence>
<keyword evidence="5" id="KW-0406">Ion transport</keyword>
<dbReference type="SMART" id="SM00100">
    <property type="entry name" value="cNMP"/>
    <property type="match status" value="2"/>
</dbReference>
<dbReference type="PROSITE" id="PS50042">
    <property type="entry name" value="CNMP_BINDING_3"/>
    <property type="match status" value="2"/>
</dbReference>
<organism evidence="11 12">
    <name type="scientific">Komagataella pastoris</name>
    <name type="common">Yeast</name>
    <name type="synonym">Pichia pastoris</name>
    <dbReference type="NCBI Taxonomy" id="4922"/>
    <lineage>
        <taxon>Eukaryota</taxon>
        <taxon>Fungi</taxon>
        <taxon>Dikarya</taxon>
        <taxon>Ascomycota</taxon>
        <taxon>Saccharomycotina</taxon>
        <taxon>Pichiomycetes</taxon>
        <taxon>Pichiales</taxon>
        <taxon>Pichiaceae</taxon>
        <taxon>Komagataella</taxon>
    </lineage>
</organism>
<protein>
    <submittedName>
        <fullName evidence="11">BA75_02109T0</fullName>
    </submittedName>
</protein>
<keyword evidence="3" id="KW-0812">Transmembrane</keyword>
<dbReference type="FunFam" id="2.60.120.10:FF:000057">
    <property type="entry name" value="Cyclic nucleotide-binding domain protein"/>
    <property type="match status" value="1"/>
</dbReference>
<dbReference type="InterPro" id="IPR014710">
    <property type="entry name" value="RmlC-like_jellyroll"/>
</dbReference>
<evidence type="ECO:0000313" key="12">
    <source>
        <dbReference type="Proteomes" id="UP000094565"/>
    </source>
</evidence>
<gene>
    <name evidence="11" type="ORF">ATY40_BA7502109</name>
</gene>
<feature type="compositionally biased region" description="Low complexity" evidence="9">
    <location>
        <begin position="532"/>
        <end position="550"/>
    </location>
</feature>
<evidence type="ECO:0000256" key="1">
    <source>
        <dbReference type="ARBA" id="ARBA00004141"/>
    </source>
</evidence>
<dbReference type="Gene3D" id="3.80.10.10">
    <property type="entry name" value="Ribonuclease Inhibitor"/>
    <property type="match status" value="2"/>
</dbReference>
<dbReference type="Proteomes" id="UP000094565">
    <property type="component" value="Chromosome 2"/>
</dbReference>
<dbReference type="SUPFAM" id="SSF51206">
    <property type="entry name" value="cAMP-binding domain-like"/>
    <property type="match status" value="2"/>
</dbReference>
<sequence length="991" mass="111790">MPLAPKCNWFTHVQILGPKYQRNRVNQFSCSVLQFRTHNTFEKHHFSIGLRTIPIDISMEYNFHLPLRPSPLSQPEHHQFFYTSNHGRLDKDKQNAKDKRRKISQHNATVNANFSDKQQPVIDDAVPPELTAVLSSFSLFKTAPTSFFKDLTKKLRLVQYHPQEYIVREKETAKAMYWILRGSVGVVSMDGESIYAELAAGSFFGEIGILFHRPRTATVVARTKVLLGILTKDALYQVLPGYPQIERIIRDEAQERLAVQEKKKRAGVRSFATSITPVVFPSISGVMASDSALDNSPIPGPNLPPLRSILNTERSLTEGHLDLVDRSFSIQRFLKHLPVFDNLPSDIIHDLALAVELKKIKAMNFVFKKHDTGCDIYFIISGEVEVLDSKLDRVLARLSTPSYFGEMTFLSLNDSNNPNLQPTRSADIRAISNTQLLVVPGTKLTQIIENYPSIKDEMQRTARERKIRNYSITAGSPLEHLVKEAKTGKLSEILNDSYDDDRDDVLPILQPVFKKNFGWNEWNDGRINRKTPSPSRSPSPGGMLLSPSPRAISPNTSVQYPVTDYNIPRMNPVLPSINTFRSHKTPTFQYTPHAHRMRLNSVNAGRRHSVIYSNMGPFPESILLFLMDLLPLDELMKCASVCVKWKQLSYLSDKLCRVLDLTPWNTLMNDEILAKITKFVGSRPTHIDISNCYHITDEGFSNLINEVGIRGSITTLNMKNCWNISAMAIMDLTVPSVGHNLTSIDLSNCRKVRDIVVERLVGHNGRKNTHDSLSTYADNSSSFGCPKLEHLSLGYCKYLTDKSMLHLSENACDILKSLDLTRCTSITDNGFSFWSKTLFSKLTTLVLKDCTFLTDNSIVSLASSCPNLEQLDLTFCCVITDASLYVIQLHFPLLTDLNLSFCGSAVSDNSLIALSKLEHLSSLKIKGCIRVTRQGIDMLLSNSRSINDLDISQCPYSNTYMGKKLEPFKKSAERYVYLKVAPSDRIIRVEL</sequence>
<dbReference type="InterPro" id="IPR018490">
    <property type="entry name" value="cNMP-bd_dom_sf"/>
</dbReference>
<dbReference type="InterPro" id="IPR057207">
    <property type="entry name" value="FBXL15_LRR"/>
</dbReference>
<keyword evidence="7" id="KW-1071">Ligand-gated ion channel</keyword>
<dbReference type="SMART" id="SM00367">
    <property type="entry name" value="LRR_CC"/>
    <property type="match status" value="8"/>
</dbReference>
<reference evidence="11 12" key="1">
    <citation type="submission" date="2016-02" db="EMBL/GenBank/DDBJ databases">
        <title>Comparative genomic and transcriptomic foundation for Pichia pastoris.</title>
        <authorList>
            <person name="Love K.R."/>
            <person name="Shah K.A."/>
            <person name="Whittaker C.A."/>
            <person name="Wu J."/>
            <person name="Bartlett M.C."/>
            <person name="Ma D."/>
            <person name="Leeson R.L."/>
            <person name="Priest M."/>
            <person name="Young S.K."/>
            <person name="Love J.C."/>
        </authorList>
    </citation>
    <scope>NUCLEOTIDE SEQUENCE [LARGE SCALE GENOMIC DNA]</scope>
    <source>
        <strain evidence="11 12">ATCC 28485</strain>
    </source>
</reference>
<dbReference type="OrthoDB" id="421226at2759"/>
<dbReference type="PANTHER" id="PTHR45638">
    <property type="entry name" value="CYCLIC NUCLEOTIDE-GATED CATION CHANNEL SUBUNIT A"/>
    <property type="match status" value="1"/>
</dbReference>
<feature type="domain" description="Cyclic nucleotide-binding" evidence="10">
    <location>
        <begin position="139"/>
        <end position="256"/>
    </location>
</feature>
<evidence type="ECO:0000256" key="7">
    <source>
        <dbReference type="ARBA" id="ARBA00023286"/>
    </source>
</evidence>
<keyword evidence="4" id="KW-1133">Transmembrane helix</keyword>
<dbReference type="Pfam" id="PF25372">
    <property type="entry name" value="DUF7885"/>
    <property type="match status" value="1"/>
</dbReference>
<dbReference type="CDD" id="cd00038">
    <property type="entry name" value="CAP_ED"/>
    <property type="match status" value="2"/>
</dbReference>
<dbReference type="Gene3D" id="2.60.120.10">
    <property type="entry name" value="Jelly Rolls"/>
    <property type="match status" value="2"/>
</dbReference>
<dbReference type="SUPFAM" id="SSF52047">
    <property type="entry name" value="RNI-like"/>
    <property type="match status" value="1"/>
</dbReference>